<reference evidence="1 2" key="1">
    <citation type="submission" date="2014-04" db="EMBL/GenBank/DDBJ databases">
        <authorList>
            <consortium name="DOE Joint Genome Institute"/>
            <person name="Kuo A."/>
            <person name="Girlanda M."/>
            <person name="Perotto S."/>
            <person name="Kohler A."/>
            <person name="Nagy L.G."/>
            <person name="Floudas D."/>
            <person name="Copeland A."/>
            <person name="Barry K.W."/>
            <person name="Cichocki N."/>
            <person name="Veneault-Fourrey C."/>
            <person name="LaButti K."/>
            <person name="Lindquist E.A."/>
            <person name="Lipzen A."/>
            <person name="Lundell T."/>
            <person name="Morin E."/>
            <person name="Murat C."/>
            <person name="Sun H."/>
            <person name="Tunlid A."/>
            <person name="Henrissat B."/>
            <person name="Grigoriev I.V."/>
            <person name="Hibbett D.S."/>
            <person name="Martin F."/>
            <person name="Nordberg H.P."/>
            <person name="Cantor M.N."/>
            <person name="Hua S.X."/>
        </authorList>
    </citation>
    <scope>NUCLEOTIDE SEQUENCE [LARGE SCALE GENOMIC DNA]</scope>
    <source>
        <strain evidence="1 2">MUT 4182</strain>
    </source>
</reference>
<dbReference type="HOGENOM" id="CLU_130037_1_0_1"/>
<evidence type="ECO:0000313" key="2">
    <source>
        <dbReference type="Proteomes" id="UP000054248"/>
    </source>
</evidence>
<dbReference type="AlphaFoldDB" id="A0A0C3MIF0"/>
<protein>
    <submittedName>
        <fullName evidence="1">Uncharacterized protein</fullName>
    </submittedName>
</protein>
<evidence type="ECO:0000313" key="1">
    <source>
        <dbReference type="EMBL" id="KIO33452.1"/>
    </source>
</evidence>
<reference evidence="2" key="2">
    <citation type="submission" date="2015-01" db="EMBL/GenBank/DDBJ databases">
        <title>Evolutionary Origins and Diversification of the Mycorrhizal Mutualists.</title>
        <authorList>
            <consortium name="DOE Joint Genome Institute"/>
            <consortium name="Mycorrhizal Genomics Consortium"/>
            <person name="Kohler A."/>
            <person name="Kuo A."/>
            <person name="Nagy L.G."/>
            <person name="Floudas D."/>
            <person name="Copeland A."/>
            <person name="Barry K.W."/>
            <person name="Cichocki N."/>
            <person name="Veneault-Fourrey C."/>
            <person name="LaButti K."/>
            <person name="Lindquist E.A."/>
            <person name="Lipzen A."/>
            <person name="Lundell T."/>
            <person name="Morin E."/>
            <person name="Murat C."/>
            <person name="Riley R."/>
            <person name="Ohm R."/>
            <person name="Sun H."/>
            <person name="Tunlid A."/>
            <person name="Henrissat B."/>
            <person name="Grigoriev I.V."/>
            <person name="Hibbett D.S."/>
            <person name="Martin F."/>
        </authorList>
    </citation>
    <scope>NUCLEOTIDE SEQUENCE [LARGE SCALE GENOMIC DNA]</scope>
    <source>
        <strain evidence="2">MUT 4182</strain>
    </source>
</reference>
<name>A0A0C3MIF0_9AGAM</name>
<accession>A0A0C3MIF0</accession>
<organism evidence="1 2">
    <name type="scientific">Tulasnella calospora MUT 4182</name>
    <dbReference type="NCBI Taxonomy" id="1051891"/>
    <lineage>
        <taxon>Eukaryota</taxon>
        <taxon>Fungi</taxon>
        <taxon>Dikarya</taxon>
        <taxon>Basidiomycota</taxon>
        <taxon>Agaricomycotina</taxon>
        <taxon>Agaricomycetes</taxon>
        <taxon>Cantharellales</taxon>
        <taxon>Tulasnellaceae</taxon>
        <taxon>Tulasnella</taxon>
    </lineage>
</organism>
<dbReference type="Proteomes" id="UP000054248">
    <property type="component" value="Unassembled WGS sequence"/>
</dbReference>
<keyword evidence="2" id="KW-1185">Reference proteome</keyword>
<proteinExistence type="predicted"/>
<dbReference type="OrthoDB" id="3265743at2759"/>
<gene>
    <name evidence="1" type="ORF">M407DRAFT_241054</name>
</gene>
<dbReference type="EMBL" id="KN822948">
    <property type="protein sequence ID" value="KIO33452.1"/>
    <property type="molecule type" value="Genomic_DNA"/>
</dbReference>
<sequence length="122" mass="13154">MAPTSTSNLLTRASSKSGLKITNVSVKKGHPTILLASWTYKENSPDYITVAVIGVSGKDLVVLAGSLFTKGEGPKSSKLTVSLDISVLKSLPGEYVLVFLNEDDHDKLYAKSKPFHVKKSDF</sequence>